<dbReference type="RefSeq" id="WP_377572397.1">
    <property type="nucleotide sequence ID" value="NZ_JBHTMP010000029.1"/>
</dbReference>
<dbReference type="Proteomes" id="UP001597260">
    <property type="component" value="Unassembled WGS sequence"/>
</dbReference>
<dbReference type="InterPro" id="IPR018392">
    <property type="entry name" value="LysM"/>
</dbReference>
<keyword evidence="1" id="KW-0805">Transcription regulation</keyword>
<name>A0ABW3YGJ3_9ACTN</name>
<keyword evidence="2" id="KW-0804">Transcription</keyword>
<dbReference type="InterPro" id="IPR016032">
    <property type="entry name" value="Sig_transdc_resp-reg_C-effctor"/>
</dbReference>
<feature type="region of interest" description="Disordered" evidence="3">
    <location>
        <begin position="631"/>
        <end position="661"/>
    </location>
</feature>
<dbReference type="PANTHER" id="PTHR35807">
    <property type="entry name" value="TRANSCRIPTIONAL REGULATOR REDD-RELATED"/>
    <property type="match status" value="1"/>
</dbReference>
<feature type="region of interest" description="Disordered" evidence="3">
    <location>
        <begin position="165"/>
        <end position="184"/>
    </location>
</feature>
<dbReference type="Gene3D" id="3.10.350.10">
    <property type="entry name" value="LysM domain"/>
    <property type="match status" value="1"/>
</dbReference>
<feature type="compositionally biased region" description="Low complexity" evidence="3">
    <location>
        <begin position="329"/>
        <end position="349"/>
    </location>
</feature>
<reference evidence="7" key="1">
    <citation type="journal article" date="2019" name="Int. J. Syst. Evol. Microbiol.">
        <title>The Global Catalogue of Microorganisms (GCM) 10K type strain sequencing project: providing services to taxonomists for standard genome sequencing and annotation.</title>
        <authorList>
            <consortium name="The Broad Institute Genomics Platform"/>
            <consortium name="The Broad Institute Genome Sequencing Center for Infectious Disease"/>
            <person name="Wu L."/>
            <person name="Ma J."/>
        </authorList>
    </citation>
    <scope>NUCLEOTIDE SEQUENCE [LARGE SCALE GENOMIC DNA]</scope>
    <source>
        <strain evidence="7">JCM 31037</strain>
    </source>
</reference>
<dbReference type="Gene3D" id="1.25.40.10">
    <property type="entry name" value="Tetratricopeptide repeat domain"/>
    <property type="match status" value="1"/>
</dbReference>
<dbReference type="Gene3D" id="1.10.10.10">
    <property type="entry name" value="Winged helix-like DNA-binding domain superfamily/Winged helix DNA-binding domain"/>
    <property type="match status" value="1"/>
</dbReference>
<dbReference type="PANTHER" id="PTHR35807:SF1">
    <property type="entry name" value="TRANSCRIPTIONAL REGULATOR REDD"/>
    <property type="match status" value="1"/>
</dbReference>
<keyword evidence="4" id="KW-1133">Transmembrane helix</keyword>
<evidence type="ECO:0000256" key="3">
    <source>
        <dbReference type="SAM" id="MobiDB-lite"/>
    </source>
</evidence>
<evidence type="ECO:0000259" key="5">
    <source>
        <dbReference type="PROSITE" id="PS51782"/>
    </source>
</evidence>
<dbReference type="CDD" id="cd00118">
    <property type="entry name" value="LysM"/>
    <property type="match status" value="1"/>
</dbReference>
<feature type="transmembrane region" description="Helical" evidence="4">
    <location>
        <begin position="12"/>
        <end position="34"/>
    </location>
</feature>
<organism evidence="6 7">
    <name type="scientific">Micromonospora sonneratiae</name>
    <dbReference type="NCBI Taxonomy" id="1184706"/>
    <lineage>
        <taxon>Bacteria</taxon>
        <taxon>Bacillati</taxon>
        <taxon>Actinomycetota</taxon>
        <taxon>Actinomycetes</taxon>
        <taxon>Micromonosporales</taxon>
        <taxon>Micromonosporaceae</taxon>
        <taxon>Micromonospora</taxon>
    </lineage>
</organism>
<accession>A0ABW3YGJ3</accession>
<dbReference type="InterPro" id="IPR036388">
    <property type="entry name" value="WH-like_DNA-bd_sf"/>
</dbReference>
<dbReference type="SMART" id="SM01043">
    <property type="entry name" value="BTAD"/>
    <property type="match status" value="1"/>
</dbReference>
<evidence type="ECO:0000256" key="4">
    <source>
        <dbReference type="SAM" id="Phobius"/>
    </source>
</evidence>
<feature type="region of interest" description="Disordered" evidence="3">
    <location>
        <begin position="258"/>
        <end position="361"/>
    </location>
</feature>
<dbReference type="EMBL" id="JBHTMP010000029">
    <property type="protein sequence ID" value="MFD1323245.1"/>
    <property type="molecule type" value="Genomic_DNA"/>
</dbReference>
<feature type="region of interest" description="Disordered" evidence="3">
    <location>
        <begin position="420"/>
        <end position="459"/>
    </location>
</feature>
<feature type="transmembrane region" description="Helical" evidence="4">
    <location>
        <begin position="58"/>
        <end position="84"/>
    </location>
</feature>
<dbReference type="SUPFAM" id="SSF48452">
    <property type="entry name" value="TPR-like"/>
    <property type="match status" value="1"/>
</dbReference>
<feature type="transmembrane region" description="Helical" evidence="4">
    <location>
        <begin position="104"/>
        <end position="124"/>
    </location>
</feature>
<keyword evidence="4" id="KW-0472">Membrane</keyword>
<comment type="caution">
    <text evidence="6">The sequence shown here is derived from an EMBL/GenBank/DDBJ whole genome shotgun (WGS) entry which is preliminary data.</text>
</comment>
<dbReference type="InterPro" id="IPR005158">
    <property type="entry name" value="BTAD"/>
</dbReference>
<keyword evidence="7" id="KW-1185">Reference proteome</keyword>
<proteinExistence type="predicted"/>
<feature type="compositionally biased region" description="Basic and acidic residues" evidence="3">
    <location>
        <begin position="644"/>
        <end position="659"/>
    </location>
</feature>
<evidence type="ECO:0000313" key="7">
    <source>
        <dbReference type="Proteomes" id="UP001597260"/>
    </source>
</evidence>
<dbReference type="InterPro" id="IPR051677">
    <property type="entry name" value="AfsR-DnrI-RedD_regulator"/>
</dbReference>
<feature type="domain" description="LysM" evidence="5">
    <location>
        <begin position="204"/>
        <end position="261"/>
    </location>
</feature>
<evidence type="ECO:0000313" key="6">
    <source>
        <dbReference type="EMBL" id="MFD1323245.1"/>
    </source>
</evidence>
<dbReference type="Pfam" id="PF03704">
    <property type="entry name" value="BTAD"/>
    <property type="match status" value="1"/>
</dbReference>
<gene>
    <name evidence="6" type="ORF">ACFQ4H_19335</name>
</gene>
<evidence type="ECO:0000256" key="2">
    <source>
        <dbReference type="ARBA" id="ARBA00023163"/>
    </source>
</evidence>
<feature type="region of interest" description="Disordered" evidence="3">
    <location>
        <begin position="676"/>
        <end position="776"/>
    </location>
</feature>
<feature type="compositionally biased region" description="Pro residues" evidence="3">
    <location>
        <begin position="285"/>
        <end position="300"/>
    </location>
</feature>
<dbReference type="SUPFAM" id="SSF46894">
    <property type="entry name" value="C-terminal effector domain of the bipartite response regulators"/>
    <property type="match status" value="1"/>
</dbReference>
<protein>
    <submittedName>
        <fullName evidence="6">BTAD domain-containing putative transcriptional regulator</fullName>
    </submittedName>
</protein>
<keyword evidence="4" id="KW-0812">Transmembrane</keyword>
<dbReference type="InterPro" id="IPR011990">
    <property type="entry name" value="TPR-like_helical_dom_sf"/>
</dbReference>
<evidence type="ECO:0000256" key="1">
    <source>
        <dbReference type="ARBA" id="ARBA00023015"/>
    </source>
</evidence>
<dbReference type="PROSITE" id="PS51782">
    <property type="entry name" value="LYSM"/>
    <property type="match status" value="1"/>
</dbReference>
<sequence>MIAFLAATARRLAGLTLLVILTAGVPYALVHYIGWPLPRHVPTWQDIGTALTSPLTDIMLGNIVVCLLWVAWAAFIWSLIVEIFEAVAGIRLPQPKAIAPARGLAALLVAAITGGVLATAAQAAPTLTRAAEATGHSTSTTVAAATAATTVSTTTTARSAATGIHEAPGQQTTALTPKRTGTGDPVPVRLVAGDLTLVASGQTYTCQVKRGDTLSEIAKEWLGDPNRWPEIFALNRGTHFHDVGGTLTNPNLIYPGWTLELPDDATPPAGTPPRPAAPDTMGPEKPAPNTPAPAPTPPPSEKPKSPSPNSSTPSPHHVDDGVAEPAPSPTASAGPAASPDTPAEEQQTPTPRPEPSPGVSLGTGSWLDLGLVAAILAAVALVWAHRRRRYTPRQPTPQLRLDDPTVEPMPDVVTRIRRGLPKPVRTPTPETIPDTPLDKLIADPDTNETDTADDEPDNVLTDVPQPVTPALTSPVIEVWPPAGLGLTGPGAEAAARGFLVSALAAGGLDEPNGRSYVVIPSGTLATLLGAAAVTVPDTPRLTVTGGLTDALTLLEEQTLHRTRVCFDYEVDTIAGLRNLDPMAEPLPPMVLIADTTAAHERARIAALLTQGQRLDIHGVLLGSWPDGDTVVVAQDGSTSPAEGDANRHGRHPADVRRLTVIDPAEATDLLRVLAESHTGEPQPPAPAERAPLPTADPQPDAETAASSSETPHSDEETVPPSDPTEPNRELSTAATAVDEPATESATVEPPTQDDQVEAGEDDAARQDDGEDAGTGRVDVQVLGDARVVDIDTTQPLRGKALELLVYLTARGGVASQEAILEDLLPEATTSKAPHRLHTYVYNLRRVLKRTGGSATYLSHPDRRYILHREAVDVDLWRMSDALDEANRATSPTDRIAALRRAVNTYRGPLANGKGYEWIEPYREAVQRQAVDATLALAEALDDQPGEALAALTTAISHSPYAETLYQAAMRAHAKLDDPAAIRDLQRQLARSLDDIDTEVSDETTALARALVNRLQRGRRVGGDGKNSL</sequence>
<feature type="compositionally biased region" description="Acidic residues" evidence="3">
    <location>
        <begin position="445"/>
        <end position="457"/>
    </location>
</feature>
<dbReference type="InterPro" id="IPR036779">
    <property type="entry name" value="LysM_dom_sf"/>
</dbReference>